<proteinExistence type="predicted"/>
<dbReference type="GO" id="GO:0008168">
    <property type="term" value="F:methyltransferase activity"/>
    <property type="evidence" value="ECO:0007669"/>
    <property type="project" value="UniProtKB-KW"/>
</dbReference>
<dbReference type="Pfam" id="PF13649">
    <property type="entry name" value="Methyltransf_25"/>
    <property type="match status" value="1"/>
</dbReference>
<organism evidence="3 4">
    <name type="scientific">Mangrovibacterium diazotrophicum</name>
    <dbReference type="NCBI Taxonomy" id="1261403"/>
    <lineage>
        <taxon>Bacteria</taxon>
        <taxon>Pseudomonadati</taxon>
        <taxon>Bacteroidota</taxon>
        <taxon>Bacteroidia</taxon>
        <taxon>Marinilabiliales</taxon>
        <taxon>Prolixibacteraceae</taxon>
        <taxon>Mangrovibacterium</taxon>
    </lineage>
</organism>
<protein>
    <submittedName>
        <fullName evidence="3">Methyltransferase family protein</fullName>
    </submittedName>
</protein>
<keyword evidence="4" id="KW-1185">Reference proteome</keyword>
<evidence type="ECO:0000313" key="3">
    <source>
        <dbReference type="EMBL" id="RKD85033.1"/>
    </source>
</evidence>
<dbReference type="SUPFAM" id="SSF53335">
    <property type="entry name" value="S-adenosyl-L-methionine-dependent methyltransferases"/>
    <property type="match status" value="1"/>
</dbReference>
<evidence type="ECO:0000256" key="1">
    <source>
        <dbReference type="ARBA" id="ARBA00022679"/>
    </source>
</evidence>
<evidence type="ECO:0000259" key="2">
    <source>
        <dbReference type="Pfam" id="PF13649"/>
    </source>
</evidence>
<dbReference type="OrthoDB" id="9804312at2"/>
<dbReference type="EMBL" id="RAPN01000006">
    <property type="protein sequence ID" value="RKD85033.1"/>
    <property type="molecule type" value="Genomic_DNA"/>
</dbReference>
<dbReference type="InterPro" id="IPR041698">
    <property type="entry name" value="Methyltransf_25"/>
</dbReference>
<name>A0A419VUK5_9BACT</name>
<dbReference type="PANTHER" id="PTHR43861">
    <property type="entry name" value="TRANS-ACONITATE 2-METHYLTRANSFERASE-RELATED"/>
    <property type="match status" value="1"/>
</dbReference>
<keyword evidence="3" id="KW-0489">Methyltransferase</keyword>
<accession>A0A419VUK5</accession>
<dbReference type="Proteomes" id="UP000283387">
    <property type="component" value="Unassembled WGS sequence"/>
</dbReference>
<gene>
    <name evidence="3" type="ORF">BC643_4552</name>
</gene>
<dbReference type="RefSeq" id="WP_120275657.1">
    <property type="nucleotide sequence ID" value="NZ_RAPN01000006.1"/>
</dbReference>
<feature type="domain" description="Methyltransferase" evidence="2">
    <location>
        <begin position="40"/>
        <end position="128"/>
    </location>
</feature>
<evidence type="ECO:0000313" key="4">
    <source>
        <dbReference type="Proteomes" id="UP000283387"/>
    </source>
</evidence>
<reference evidence="3 4" key="1">
    <citation type="submission" date="2018-09" db="EMBL/GenBank/DDBJ databases">
        <title>Genomic Encyclopedia of Archaeal and Bacterial Type Strains, Phase II (KMG-II): from individual species to whole genera.</title>
        <authorList>
            <person name="Goeker M."/>
        </authorList>
    </citation>
    <scope>NUCLEOTIDE SEQUENCE [LARGE SCALE GENOMIC DNA]</scope>
    <source>
        <strain evidence="3 4">DSM 27148</strain>
    </source>
</reference>
<dbReference type="AlphaFoldDB" id="A0A419VUK5"/>
<dbReference type="CDD" id="cd02440">
    <property type="entry name" value="AdoMet_MTases"/>
    <property type="match status" value="1"/>
</dbReference>
<comment type="caution">
    <text evidence="3">The sequence shown here is derived from an EMBL/GenBank/DDBJ whole genome shotgun (WGS) entry which is preliminary data.</text>
</comment>
<sequence>MNNFWNERYAAEDYAYGTEPNAFLKEQLQRLQPGKILFPGEGEGRNAVFAAQMGWEVTAFDSSSEGKAKAERLAKSKDVEIDYQLKAYHEANFQAESFDALVLIYTHIPAQMRREYHQKFARFLKPGGYLILEGFSKEQIHNSTGGPKDINMLWSQEELEGDFAALSTLKIELLETELQEGEFHRGKAAVIRAVGTK</sequence>
<dbReference type="PANTHER" id="PTHR43861:SF3">
    <property type="entry name" value="PUTATIVE (AFU_ORTHOLOGUE AFUA_2G14390)-RELATED"/>
    <property type="match status" value="1"/>
</dbReference>
<dbReference type="GO" id="GO:0032259">
    <property type="term" value="P:methylation"/>
    <property type="evidence" value="ECO:0007669"/>
    <property type="project" value="UniProtKB-KW"/>
</dbReference>
<dbReference type="Gene3D" id="3.40.50.150">
    <property type="entry name" value="Vaccinia Virus protein VP39"/>
    <property type="match status" value="1"/>
</dbReference>
<dbReference type="InterPro" id="IPR029063">
    <property type="entry name" value="SAM-dependent_MTases_sf"/>
</dbReference>
<keyword evidence="1 3" id="KW-0808">Transferase</keyword>